<dbReference type="Proteomes" id="UP000437824">
    <property type="component" value="Unassembled WGS sequence"/>
</dbReference>
<organism evidence="2 3">
    <name type="scientific">Blautia luti DSM 14534 = JCM 17040</name>
    <dbReference type="NCBI Taxonomy" id="649762"/>
    <lineage>
        <taxon>Bacteria</taxon>
        <taxon>Bacillati</taxon>
        <taxon>Bacillota</taxon>
        <taxon>Clostridia</taxon>
        <taxon>Lachnospirales</taxon>
        <taxon>Lachnospiraceae</taxon>
        <taxon>Blautia</taxon>
    </lineage>
</organism>
<accession>A0A844GFT9</accession>
<dbReference type="EMBL" id="WMBC01000001">
    <property type="protein sequence ID" value="MTD60052.1"/>
    <property type="molecule type" value="Genomic_DNA"/>
</dbReference>
<dbReference type="AlphaFoldDB" id="A0A844GFT9"/>
<dbReference type="InterPro" id="IPR007492">
    <property type="entry name" value="LytTR_DNA-bd_dom"/>
</dbReference>
<dbReference type="GO" id="GO:0003677">
    <property type="term" value="F:DNA binding"/>
    <property type="evidence" value="ECO:0007669"/>
    <property type="project" value="InterPro"/>
</dbReference>
<dbReference type="RefSeq" id="WP_154779588.1">
    <property type="nucleotide sequence ID" value="NZ_WMBC01000001.1"/>
</dbReference>
<comment type="caution">
    <text evidence="2">The sequence shown here is derived from an EMBL/GenBank/DDBJ whole genome shotgun (WGS) entry which is preliminary data.</text>
</comment>
<reference evidence="2 3" key="1">
    <citation type="submission" date="2019-11" db="EMBL/GenBank/DDBJ databases">
        <title>Draft genome sequence of Blautia luti DSM 14534T, isolated from human stool.</title>
        <authorList>
            <person name="Ortiz R."/>
            <person name="Melis-Arcos F."/>
            <person name="Covarrubias P."/>
            <person name="Cardenas J.P."/>
            <person name="Perez-Donoso J."/>
            <person name="Almonacid D."/>
        </authorList>
    </citation>
    <scope>NUCLEOTIDE SEQUENCE [LARGE SCALE GENOMIC DNA]</scope>
    <source>
        <strain evidence="2 3">DSM 14534</strain>
    </source>
</reference>
<evidence type="ECO:0000259" key="1">
    <source>
        <dbReference type="SMART" id="SM00850"/>
    </source>
</evidence>
<feature type="domain" description="HTH LytTR-type" evidence="1">
    <location>
        <begin position="9"/>
        <end position="106"/>
    </location>
</feature>
<evidence type="ECO:0000313" key="3">
    <source>
        <dbReference type="Proteomes" id="UP000437824"/>
    </source>
</evidence>
<dbReference type="SMART" id="SM00850">
    <property type="entry name" value="LytTR"/>
    <property type="match status" value="1"/>
</dbReference>
<sequence length="235" mass="26888">MRYNVLHFFERKNIDISNILYLTRQNPLTKITFFDGKEILTAIPVKEIAIYLPDEEFVNITKGVLLRKSQIVNISDDGLYTMTDGSVFQGRKRNISQHKQLRQALGLSKEQDEKAEKMIPLELLEKCSILNDMPLAFCVIELVFDVNGSGVDFVFRYCNEEMAVVEGIPVSEMLNNSFYKVFENGDKKWLVTYADVALNGTKVILHDYSPEIGKDLTIYCFQPHPGYCACILIPE</sequence>
<name>A0A844GFT9_9FIRM</name>
<protein>
    <recommendedName>
        <fullName evidence="1">HTH LytTR-type domain-containing protein</fullName>
    </recommendedName>
</protein>
<proteinExistence type="predicted"/>
<evidence type="ECO:0000313" key="2">
    <source>
        <dbReference type="EMBL" id="MTD60052.1"/>
    </source>
</evidence>
<gene>
    <name evidence="2" type="ORF">GKZ57_01925</name>
</gene>